<evidence type="ECO:0000256" key="2">
    <source>
        <dbReference type="ARBA" id="ARBA00023125"/>
    </source>
</evidence>
<dbReference type="InterPro" id="IPR009057">
    <property type="entry name" value="Homeodomain-like_sf"/>
</dbReference>
<feature type="domain" description="HTH tetR-type" evidence="6">
    <location>
        <begin position="25"/>
        <end position="86"/>
    </location>
</feature>
<dbReference type="Proteomes" id="UP001479933">
    <property type="component" value="Chromosome"/>
</dbReference>
<reference evidence="7 8" key="1">
    <citation type="journal article" date="2023" name="Virus Evol.">
        <title>Computational host range prediction-The good, the bad, and the ugly.</title>
        <authorList>
            <person name="Howell A.A."/>
            <person name="Versoza C.J."/>
            <person name="Pfeifer S.P."/>
        </authorList>
    </citation>
    <scope>NUCLEOTIDE SEQUENCE [LARGE SCALE GENOMIC DNA]</scope>
    <source>
        <strain evidence="7 8">1610/1b</strain>
    </source>
</reference>
<feature type="region of interest" description="Disordered" evidence="5">
    <location>
        <begin position="1"/>
        <end position="25"/>
    </location>
</feature>
<dbReference type="EMBL" id="CP136137">
    <property type="protein sequence ID" value="WYY07871.1"/>
    <property type="molecule type" value="Genomic_DNA"/>
</dbReference>
<evidence type="ECO:0000259" key="6">
    <source>
        <dbReference type="PROSITE" id="PS50977"/>
    </source>
</evidence>
<evidence type="ECO:0000256" key="3">
    <source>
        <dbReference type="ARBA" id="ARBA00023163"/>
    </source>
</evidence>
<dbReference type="Pfam" id="PF00440">
    <property type="entry name" value="TetR_N"/>
    <property type="match status" value="1"/>
</dbReference>
<keyword evidence="3" id="KW-0804">Transcription</keyword>
<sequence length="215" mass="23016">MSQGVATQGSGDGTVRPRSPRGSGEQLAEEIIAATTDLLIEAGTEDQVSIRAVARRVGVTSPSIYLHFEDKEALLDAVCARFFEQFDQVMMEASAGIDDPFDRGLAQGMAYVRFAIDSAVMYRITFARITPPGEPTLTDEVLLSSAFVHFSDTVEALMAEGAIPRGDVVQTVLQLWSTAHGLASLMIAKPGLPWGDDLALAESTLRAVCRGLSPE</sequence>
<dbReference type="InterPro" id="IPR025996">
    <property type="entry name" value="MT1864/Rv1816-like_C"/>
</dbReference>
<gene>
    <name evidence="7" type="ORF">RVF87_01940</name>
</gene>
<dbReference type="InterPro" id="IPR036271">
    <property type="entry name" value="Tet_transcr_reg_TetR-rel_C_sf"/>
</dbReference>
<name>A0ABZ2U4S9_9ACTN</name>
<dbReference type="SUPFAM" id="SSF46689">
    <property type="entry name" value="Homeodomain-like"/>
    <property type="match status" value="1"/>
</dbReference>
<organism evidence="7 8">
    <name type="scientific">Gordonia hydrophobica</name>
    <dbReference type="NCBI Taxonomy" id="40516"/>
    <lineage>
        <taxon>Bacteria</taxon>
        <taxon>Bacillati</taxon>
        <taxon>Actinomycetota</taxon>
        <taxon>Actinomycetes</taxon>
        <taxon>Mycobacteriales</taxon>
        <taxon>Gordoniaceae</taxon>
        <taxon>Gordonia</taxon>
    </lineage>
</organism>
<keyword evidence="1" id="KW-0805">Transcription regulation</keyword>
<dbReference type="SUPFAM" id="SSF48498">
    <property type="entry name" value="Tetracyclin repressor-like, C-terminal domain"/>
    <property type="match status" value="1"/>
</dbReference>
<dbReference type="PROSITE" id="PS50977">
    <property type="entry name" value="HTH_TETR_2"/>
    <property type="match status" value="1"/>
</dbReference>
<dbReference type="InterPro" id="IPR050109">
    <property type="entry name" value="HTH-type_TetR-like_transc_reg"/>
</dbReference>
<accession>A0ABZ2U4S9</accession>
<dbReference type="RefSeq" id="WP_066171011.1">
    <property type="nucleotide sequence ID" value="NZ_CP136137.1"/>
</dbReference>
<feature type="DNA-binding region" description="H-T-H motif" evidence="4">
    <location>
        <begin position="49"/>
        <end position="68"/>
    </location>
</feature>
<evidence type="ECO:0000256" key="1">
    <source>
        <dbReference type="ARBA" id="ARBA00023015"/>
    </source>
</evidence>
<evidence type="ECO:0000313" key="8">
    <source>
        <dbReference type="Proteomes" id="UP001479933"/>
    </source>
</evidence>
<dbReference type="PANTHER" id="PTHR30055">
    <property type="entry name" value="HTH-TYPE TRANSCRIPTIONAL REGULATOR RUTR"/>
    <property type="match status" value="1"/>
</dbReference>
<dbReference type="PANTHER" id="PTHR30055:SF234">
    <property type="entry name" value="HTH-TYPE TRANSCRIPTIONAL REGULATOR BETI"/>
    <property type="match status" value="1"/>
</dbReference>
<evidence type="ECO:0000256" key="5">
    <source>
        <dbReference type="SAM" id="MobiDB-lite"/>
    </source>
</evidence>
<proteinExistence type="predicted"/>
<keyword evidence="2 4" id="KW-0238">DNA-binding</keyword>
<dbReference type="Gene3D" id="1.10.357.10">
    <property type="entry name" value="Tetracycline Repressor, domain 2"/>
    <property type="match status" value="1"/>
</dbReference>
<protein>
    <submittedName>
        <fullName evidence="7">TetR/AcrR family transcriptional regulator</fullName>
    </submittedName>
</protein>
<dbReference type="InterPro" id="IPR001647">
    <property type="entry name" value="HTH_TetR"/>
</dbReference>
<dbReference type="Pfam" id="PF13305">
    <property type="entry name" value="TetR_C_33"/>
    <property type="match status" value="1"/>
</dbReference>
<evidence type="ECO:0000313" key="7">
    <source>
        <dbReference type="EMBL" id="WYY07871.1"/>
    </source>
</evidence>
<evidence type="ECO:0000256" key="4">
    <source>
        <dbReference type="PROSITE-ProRule" id="PRU00335"/>
    </source>
</evidence>
<keyword evidence="8" id="KW-1185">Reference proteome</keyword>